<gene>
    <name evidence="9" type="ORF">VNI00_008690</name>
</gene>
<keyword evidence="4" id="KW-0807">Transducer</keyword>
<accession>A0AAW0CVS9</accession>
<feature type="region of interest" description="Disordered" evidence="7">
    <location>
        <begin position="1"/>
        <end position="34"/>
    </location>
</feature>
<organism evidence="9 10">
    <name type="scientific">Paramarasmius palmivorus</name>
    <dbReference type="NCBI Taxonomy" id="297713"/>
    <lineage>
        <taxon>Eukaryota</taxon>
        <taxon>Fungi</taxon>
        <taxon>Dikarya</taxon>
        <taxon>Basidiomycota</taxon>
        <taxon>Agaricomycotina</taxon>
        <taxon>Agaricomycetes</taxon>
        <taxon>Agaricomycetidae</taxon>
        <taxon>Agaricales</taxon>
        <taxon>Marasmiineae</taxon>
        <taxon>Marasmiaceae</taxon>
        <taxon>Paramarasmius</taxon>
    </lineage>
</organism>
<keyword evidence="1 6" id="KW-0479">Metal-binding</keyword>
<proteinExistence type="predicted"/>
<dbReference type="GO" id="GO:0005834">
    <property type="term" value="C:heterotrimeric G-protein complex"/>
    <property type="evidence" value="ECO:0007669"/>
    <property type="project" value="TreeGrafter"/>
</dbReference>
<dbReference type="PRINTS" id="PR00318">
    <property type="entry name" value="GPROTEINA"/>
</dbReference>
<dbReference type="Proteomes" id="UP001383192">
    <property type="component" value="Unassembled WGS sequence"/>
</dbReference>
<dbReference type="Gene3D" id="1.10.400.10">
    <property type="entry name" value="GI Alpha 1, domain 2-like"/>
    <property type="match status" value="1"/>
</dbReference>
<dbReference type="GO" id="GO:0046872">
    <property type="term" value="F:metal ion binding"/>
    <property type="evidence" value="ECO:0007669"/>
    <property type="project" value="UniProtKB-KW"/>
</dbReference>
<evidence type="ECO:0000256" key="6">
    <source>
        <dbReference type="PIRSR" id="PIRSR601019-2"/>
    </source>
</evidence>
<feature type="binding site" evidence="5">
    <location>
        <begin position="290"/>
        <end position="296"/>
    </location>
    <ligand>
        <name>GTP</name>
        <dbReference type="ChEBI" id="CHEBI:37565"/>
    </ligand>
</feature>
<keyword evidence="6" id="KW-0460">Magnesium</keyword>
<feature type="binding site" evidence="6">
    <location>
        <position position="296"/>
    </location>
    <ligand>
        <name>Mg(2+)</name>
        <dbReference type="ChEBI" id="CHEBI:18420"/>
    </ligand>
</feature>
<evidence type="ECO:0000256" key="4">
    <source>
        <dbReference type="ARBA" id="ARBA00023224"/>
    </source>
</evidence>
<feature type="binding site" evidence="5">
    <location>
        <position position="489"/>
    </location>
    <ligand>
        <name>GTP</name>
        <dbReference type="ChEBI" id="CHEBI:37565"/>
    </ligand>
</feature>
<keyword evidence="10" id="KW-1185">Reference proteome</keyword>
<dbReference type="PANTHER" id="PTHR10218">
    <property type="entry name" value="GTP-BINDING PROTEIN ALPHA SUBUNIT"/>
    <property type="match status" value="1"/>
</dbReference>
<evidence type="ECO:0000256" key="1">
    <source>
        <dbReference type="ARBA" id="ARBA00022723"/>
    </source>
</evidence>
<dbReference type="GO" id="GO:0031683">
    <property type="term" value="F:G-protein beta/gamma-subunit complex binding"/>
    <property type="evidence" value="ECO:0007669"/>
    <property type="project" value="InterPro"/>
</dbReference>
<protein>
    <submittedName>
        <fullName evidence="9">Uncharacterized protein</fullName>
    </submittedName>
</protein>
<dbReference type="InterPro" id="IPR011025">
    <property type="entry name" value="GproteinA_insert"/>
</dbReference>
<sequence>MKRQRAEVESWPPPPSPDETESQRELRLEEEREAKRVSDAIDLAISQEKEQRKRAPGAKILLLGQAESGKSTILKNFQLHFSPKAFNDQAELWRPIIHLNLVRSVNFILNILVPPRSGTTSPPLTAQIDDTLRRLCFSLTPLKQVEEALTKRITGSSTVLPTAPDNYDYRDTVIDPTHVKQYQWQPYHPTRAAEIAVRSGHNSWKSLLTSKFKRHSHDSQETNLNKSYDVQNRRIISACSKDIEALWKHPTVQSKLMEEEVYLRDQPGFFLEDVPRVTDENYMPTSNDILRARVRTIGPEEHRISMENSAPENGGGREWVSTMLVVHDPNGVRFIIYLLLASTNLLVIIAAWAQFFDDVTVIIFLAPISAFNQALAEDRTVNRLVGYHDTAPYMSNMVKRIQADSMKLWRTICSNKLLANVDLILLLNKIDILDAHLKAGIQFSKYVTSYKGRPNEVEAVSRYLLDMFNGLHHQNSPKKRKIHPHLTCAVDTKATSVVIQHIQELILIKTLSETNIL</sequence>
<dbReference type="Gene3D" id="3.40.50.300">
    <property type="entry name" value="P-loop containing nucleotide triphosphate hydrolases"/>
    <property type="match status" value="2"/>
</dbReference>
<dbReference type="GO" id="GO:0005525">
    <property type="term" value="F:GTP binding"/>
    <property type="evidence" value="ECO:0007669"/>
    <property type="project" value="UniProtKB-KW"/>
</dbReference>
<dbReference type="InterPro" id="IPR001019">
    <property type="entry name" value="Gprotein_alpha_su"/>
</dbReference>
<comment type="caution">
    <text evidence="9">The sequence shown here is derived from an EMBL/GenBank/DDBJ whole genome shotgun (WGS) entry which is preliminary data.</text>
</comment>
<dbReference type="PANTHER" id="PTHR10218:SF360">
    <property type="entry name" value="GUANINE NUCLEOTIDE-BINDING PROTEIN SUBUNIT ALPHA HOMOLOG"/>
    <property type="match status" value="1"/>
</dbReference>
<reference evidence="9 10" key="1">
    <citation type="submission" date="2024-01" db="EMBL/GenBank/DDBJ databases">
        <title>A draft genome for a cacao thread blight-causing isolate of Paramarasmius palmivorus.</title>
        <authorList>
            <person name="Baruah I.K."/>
            <person name="Bukari Y."/>
            <person name="Amoako-Attah I."/>
            <person name="Meinhardt L.W."/>
            <person name="Bailey B.A."/>
            <person name="Cohen S.P."/>
        </authorList>
    </citation>
    <scope>NUCLEOTIDE SEQUENCE [LARGE SCALE GENOMIC DNA]</scope>
    <source>
        <strain evidence="9 10">GH-12</strain>
    </source>
</reference>
<keyword evidence="2 5" id="KW-0547">Nucleotide-binding</keyword>
<dbReference type="GO" id="GO:0005737">
    <property type="term" value="C:cytoplasm"/>
    <property type="evidence" value="ECO:0007669"/>
    <property type="project" value="TreeGrafter"/>
</dbReference>
<feature type="transmembrane region" description="Helical" evidence="8">
    <location>
        <begin position="334"/>
        <end position="353"/>
    </location>
</feature>
<evidence type="ECO:0000256" key="8">
    <source>
        <dbReference type="SAM" id="Phobius"/>
    </source>
</evidence>
<keyword evidence="3 5" id="KW-0342">GTP-binding</keyword>
<feature type="binding site" evidence="5">
    <location>
        <begin position="428"/>
        <end position="431"/>
    </location>
    <ligand>
        <name>GTP</name>
        <dbReference type="ChEBI" id="CHEBI:37565"/>
    </ligand>
</feature>
<keyword evidence="8" id="KW-0812">Transmembrane</keyword>
<evidence type="ECO:0000313" key="9">
    <source>
        <dbReference type="EMBL" id="KAK7042953.1"/>
    </source>
</evidence>
<dbReference type="FunFam" id="3.40.50.300:FF:000692">
    <property type="entry name" value="Guanine nucleotide-binding protein subunit alpha"/>
    <property type="match status" value="1"/>
</dbReference>
<evidence type="ECO:0000256" key="5">
    <source>
        <dbReference type="PIRSR" id="PIRSR601019-1"/>
    </source>
</evidence>
<name>A0AAW0CVS9_9AGAR</name>
<feature type="compositionally biased region" description="Basic and acidic residues" evidence="7">
    <location>
        <begin position="21"/>
        <end position="34"/>
    </location>
</feature>
<dbReference type="SUPFAM" id="SSF47895">
    <property type="entry name" value="Transducin (alpha subunit), insertion domain"/>
    <property type="match status" value="1"/>
</dbReference>
<evidence type="ECO:0000313" key="10">
    <source>
        <dbReference type="Proteomes" id="UP001383192"/>
    </source>
</evidence>
<dbReference type="SUPFAM" id="SSF52540">
    <property type="entry name" value="P-loop containing nucleoside triphosphate hydrolases"/>
    <property type="match status" value="1"/>
</dbReference>
<dbReference type="GO" id="GO:0003924">
    <property type="term" value="F:GTPase activity"/>
    <property type="evidence" value="ECO:0007669"/>
    <property type="project" value="InterPro"/>
</dbReference>
<keyword evidence="8" id="KW-0472">Membrane</keyword>
<evidence type="ECO:0000256" key="7">
    <source>
        <dbReference type="SAM" id="MobiDB-lite"/>
    </source>
</evidence>
<dbReference type="PROSITE" id="PS51882">
    <property type="entry name" value="G_ALPHA"/>
    <property type="match status" value="1"/>
</dbReference>
<keyword evidence="8" id="KW-1133">Transmembrane helix</keyword>
<dbReference type="Pfam" id="PF00503">
    <property type="entry name" value="G-alpha"/>
    <property type="match status" value="1"/>
</dbReference>
<dbReference type="EMBL" id="JAYKXP010000030">
    <property type="protein sequence ID" value="KAK7042953.1"/>
    <property type="molecule type" value="Genomic_DNA"/>
</dbReference>
<evidence type="ECO:0000256" key="3">
    <source>
        <dbReference type="ARBA" id="ARBA00023134"/>
    </source>
</evidence>
<dbReference type="AlphaFoldDB" id="A0AAW0CVS9"/>
<dbReference type="GO" id="GO:0001664">
    <property type="term" value="F:G protein-coupled receptor binding"/>
    <property type="evidence" value="ECO:0007669"/>
    <property type="project" value="TreeGrafter"/>
</dbReference>
<evidence type="ECO:0000256" key="2">
    <source>
        <dbReference type="ARBA" id="ARBA00022741"/>
    </source>
</evidence>
<dbReference type="InterPro" id="IPR027417">
    <property type="entry name" value="P-loop_NTPase"/>
</dbReference>
<dbReference type="GO" id="GO:0007188">
    <property type="term" value="P:adenylate cyclase-modulating G protein-coupled receptor signaling pathway"/>
    <property type="evidence" value="ECO:0007669"/>
    <property type="project" value="TreeGrafter"/>
</dbReference>
<dbReference type="SMART" id="SM00275">
    <property type="entry name" value="G_alpha"/>
    <property type="match status" value="1"/>
</dbReference>